<reference evidence="3" key="1">
    <citation type="submission" date="2013-01" db="EMBL/GenBank/DDBJ databases">
        <title>Genome assembly of Mariniradius saccharolyticus AK6.</title>
        <authorList>
            <person name="Vaidya B."/>
            <person name="Khatri I."/>
            <person name="Tanuku N.R.S."/>
            <person name="Subramanian S."/>
            <person name="Pinnaka A."/>
        </authorList>
    </citation>
    <scope>NUCLEOTIDE SEQUENCE [LARGE SCALE GENOMIC DNA]</scope>
    <source>
        <strain evidence="3">AK6</strain>
    </source>
</reference>
<dbReference type="InterPro" id="IPR029045">
    <property type="entry name" value="ClpP/crotonase-like_dom_sf"/>
</dbReference>
<sequence>MTKLAANWPYLLISQIVKGKFFLRPEIALAMGPQVGRLLSESGGSTGAVEEREIQILCIDPQGKEIAMMREDGQDPNETISSLYDEAPEGSVALIPIKGTMLKYGTMCDYGATELAEFISGAANHKNIGSIVLDIDSGGGAVDAVAPLIQAIGRSRTKMRKPVVASVDMACSAAYWVASATDQIIADNNISSEVGSIGVMMSFYDVRGYYEKEGVKFHTIYSNESPDKNLAFQKALDGDYDMIREEELDPLARSFQAAIRENRKGKLLDKTPGILSGKTFFADQAKAVGLIDQIGDNTRAIEFALQLSHARKSIFNL</sequence>
<dbReference type="Gene3D" id="3.90.226.10">
    <property type="entry name" value="2-enoyl-CoA Hydratase, Chain A, domain 1"/>
    <property type="match status" value="1"/>
</dbReference>
<evidence type="ECO:0000259" key="2">
    <source>
        <dbReference type="Pfam" id="PF01343"/>
    </source>
</evidence>
<evidence type="ECO:0000256" key="1">
    <source>
        <dbReference type="ARBA" id="ARBA00008683"/>
    </source>
</evidence>
<dbReference type="STRING" id="1239962.C943_03287"/>
<comment type="similarity">
    <text evidence="1">Belongs to the peptidase S49 family.</text>
</comment>
<dbReference type="InterPro" id="IPR033855">
    <property type="entry name" value="Protein_C"/>
</dbReference>
<dbReference type="FunCoup" id="M7XAZ0">
    <property type="interactions" value="10"/>
</dbReference>
<dbReference type="InParanoid" id="M7XAZ0"/>
<accession>M7XAZ0</accession>
<dbReference type="Proteomes" id="UP000010953">
    <property type="component" value="Unassembled WGS sequence"/>
</dbReference>
<dbReference type="GO" id="GO:0008233">
    <property type="term" value="F:peptidase activity"/>
    <property type="evidence" value="ECO:0007669"/>
    <property type="project" value="InterPro"/>
</dbReference>
<keyword evidence="4" id="KW-1185">Reference proteome</keyword>
<evidence type="ECO:0000313" key="3">
    <source>
        <dbReference type="EMBL" id="EMS34600.1"/>
    </source>
</evidence>
<feature type="domain" description="Peptidase S49" evidence="2">
    <location>
        <begin position="158"/>
        <end position="307"/>
    </location>
</feature>
<dbReference type="OrthoDB" id="1490107at2"/>
<dbReference type="GO" id="GO:0006508">
    <property type="term" value="P:proteolysis"/>
    <property type="evidence" value="ECO:0007669"/>
    <property type="project" value="InterPro"/>
</dbReference>
<dbReference type="Pfam" id="PF01343">
    <property type="entry name" value="Peptidase_S49"/>
    <property type="match status" value="1"/>
</dbReference>
<protein>
    <recommendedName>
        <fullName evidence="2">Peptidase S49 domain-containing protein</fullName>
    </recommendedName>
</protein>
<dbReference type="PANTHER" id="PTHR42987:SF4">
    <property type="entry name" value="PROTEASE SOHB-RELATED"/>
    <property type="match status" value="1"/>
</dbReference>
<dbReference type="eggNOG" id="COG0616">
    <property type="taxonomic scope" value="Bacteria"/>
</dbReference>
<dbReference type="CDD" id="cd07022">
    <property type="entry name" value="S49_Sppa_36K_type"/>
    <property type="match status" value="1"/>
</dbReference>
<dbReference type="SUPFAM" id="SSF52096">
    <property type="entry name" value="ClpP/crotonase"/>
    <property type="match status" value="1"/>
</dbReference>
<proteinExistence type="inferred from homology"/>
<dbReference type="RefSeq" id="WP_008624118.1">
    <property type="nucleotide sequence ID" value="NZ_AMZY02000005.1"/>
</dbReference>
<dbReference type="InterPro" id="IPR002142">
    <property type="entry name" value="Peptidase_S49"/>
</dbReference>
<gene>
    <name evidence="3" type="ORF">C943_03287</name>
</gene>
<dbReference type="PANTHER" id="PTHR42987">
    <property type="entry name" value="PEPTIDASE S49"/>
    <property type="match status" value="1"/>
</dbReference>
<evidence type="ECO:0000313" key="4">
    <source>
        <dbReference type="Proteomes" id="UP000010953"/>
    </source>
</evidence>
<name>M7XAZ0_9BACT</name>
<dbReference type="AlphaFoldDB" id="M7XAZ0"/>
<comment type="caution">
    <text evidence="3">The sequence shown here is derived from an EMBL/GenBank/DDBJ whole genome shotgun (WGS) entry which is preliminary data.</text>
</comment>
<organism evidence="3 4">
    <name type="scientific">Mariniradius saccharolyticus AK6</name>
    <dbReference type="NCBI Taxonomy" id="1239962"/>
    <lineage>
        <taxon>Bacteria</taxon>
        <taxon>Pseudomonadati</taxon>
        <taxon>Bacteroidota</taxon>
        <taxon>Cytophagia</taxon>
        <taxon>Cytophagales</taxon>
        <taxon>Cyclobacteriaceae</taxon>
        <taxon>Mariniradius</taxon>
    </lineage>
</organism>
<dbReference type="EMBL" id="AMZY02000005">
    <property type="protein sequence ID" value="EMS34600.1"/>
    <property type="molecule type" value="Genomic_DNA"/>
</dbReference>